<comment type="subcellular location">
    <subcellularLocation>
        <location evidence="1">Cytoplasm</location>
    </subcellularLocation>
</comment>
<dbReference type="NCBIfam" id="TIGR00347">
    <property type="entry name" value="bioD"/>
    <property type="match status" value="1"/>
</dbReference>
<dbReference type="CDD" id="cd03109">
    <property type="entry name" value="DTBS"/>
    <property type="match status" value="1"/>
</dbReference>
<evidence type="ECO:0000313" key="3">
    <source>
        <dbReference type="Proteomes" id="UP001589890"/>
    </source>
</evidence>
<comment type="function">
    <text evidence="1">Catalyzes a mechanistically unusual reaction, the ATP-dependent insertion of CO2 between the N7 and N8 nitrogen atoms of 7,8-diaminopelargonic acid (DAPA, also called 7,8-diammoniononanoate) to form a ureido ring.</text>
</comment>
<feature type="active site" evidence="1">
    <location>
        <position position="36"/>
    </location>
</feature>
<dbReference type="GO" id="GO:0004141">
    <property type="term" value="F:dethiobiotin synthase activity"/>
    <property type="evidence" value="ECO:0007669"/>
    <property type="project" value="UniProtKB-EC"/>
</dbReference>
<name>A0ABV6QWH0_9ACTN</name>
<feature type="binding site" evidence="1">
    <location>
        <begin position="107"/>
        <end position="110"/>
    </location>
    <ligand>
        <name>ATP</name>
        <dbReference type="ChEBI" id="CHEBI:30616"/>
    </ligand>
</feature>
<organism evidence="2 3">
    <name type="scientific">Kribbella deserti</name>
    <dbReference type="NCBI Taxonomy" id="1926257"/>
    <lineage>
        <taxon>Bacteria</taxon>
        <taxon>Bacillati</taxon>
        <taxon>Actinomycetota</taxon>
        <taxon>Actinomycetes</taxon>
        <taxon>Propionibacteriales</taxon>
        <taxon>Kribbellaceae</taxon>
        <taxon>Kribbella</taxon>
    </lineage>
</organism>
<evidence type="ECO:0000313" key="2">
    <source>
        <dbReference type="EMBL" id="MFC0628840.1"/>
    </source>
</evidence>
<dbReference type="Gene3D" id="3.40.50.300">
    <property type="entry name" value="P-loop containing nucleotide triphosphate hydrolases"/>
    <property type="match status" value="1"/>
</dbReference>
<keyword evidence="1" id="KW-0963">Cytoplasm</keyword>
<evidence type="ECO:0000256" key="1">
    <source>
        <dbReference type="HAMAP-Rule" id="MF_00336"/>
    </source>
</evidence>
<feature type="binding site" evidence="1">
    <location>
        <position position="49"/>
    </location>
    <ligand>
        <name>ATP</name>
        <dbReference type="ChEBI" id="CHEBI:30616"/>
    </ligand>
</feature>
<sequence length="222" mass="22986">MSVLLVTGTDTGVGKTVATAALAAYLSRSTTVIVSKPLQTGVDAVEPGDADEVRRLAGVEAHEGVRLRDPLAPTTAARREGVDLPSVKEQAAAIDALRPPSGWTLVEGAGGLLVGLDGEGRNLADLAVHLPHSAFVVVVRAGLGTLNHTMLTVEALRARKLPIAGLVVGAWPEDPDLAERCNLEELPGLAGLPLLGKLPANAAALPPETFRAQAPTWFNFPA</sequence>
<keyword evidence="1" id="KW-0479">Metal-binding</keyword>
<feature type="binding site" evidence="1">
    <location>
        <begin position="12"/>
        <end position="17"/>
    </location>
    <ligand>
        <name>ATP</name>
        <dbReference type="ChEBI" id="CHEBI:30616"/>
    </ligand>
</feature>
<comment type="pathway">
    <text evidence="1">Cofactor biosynthesis; biotin biosynthesis; biotin from 7,8-diaminononanoate: step 1/2.</text>
</comment>
<dbReference type="PIRSF" id="PIRSF006755">
    <property type="entry name" value="DTB_synth"/>
    <property type="match status" value="1"/>
</dbReference>
<dbReference type="RefSeq" id="WP_380055836.1">
    <property type="nucleotide sequence ID" value="NZ_JBHLTC010000040.1"/>
</dbReference>
<proteinExistence type="inferred from homology"/>
<feature type="binding site" evidence="1">
    <location>
        <position position="40"/>
    </location>
    <ligand>
        <name>substrate</name>
    </ligand>
</feature>
<keyword evidence="3" id="KW-1185">Reference proteome</keyword>
<comment type="caution">
    <text evidence="1">Lacks conserved residue(s) required for the propagation of feature annotation.</text>
</comment>
<accession>A0ABV6QWH0</accession>
<keyword evidence="1" id="KW-0093">Biotin biosynthesis</keyword>
<dbReference type="SUPFAM" id="SSF52540">
    <property type="entry name" value="P-loop containing nucleoside triphosphate hydrolases"/>
    <property type="match status" value="1"/>
</dbReference>
<reference evidence="2 3" key="1">
    <citation type="submission" date="2024-09" db="EMBL/GenBank/DDBJ databases">
        <authorList>
            <person name="Sun Q."/>
            <person name="Mori K."/>
        </authorList>
    </citation>
    <scope>NUCLEOTIDE SEQUENCE [LARGE SCALE GENOMIC DNA]</scope>
    <source>
        <strain evidence="2 3">CGMCC 1.15906</strain>
    </source>
</reference>
<feature type="binding site" evidence="1">
    <location>
        <position position="107"/>
    </location>
    <ligand>
        <name>Mg(2+)</name>
        <dbReference type="ChEBI" id="CHEBI:18420"/>
    </ligand>
</feature>
<keyword evidence="1" id="KW-0460">Magnesium</keyword>
<feature type="binding site" evidence="1">
    <location>
        <position position="49"/>
    </location>
    <ligand>
        <name>Mg(2+)</name>
        <dbReference type="ChEBI" id="CHEBI:18420"/>
    </ligand>
</feature>
<comment type="catalytic activity">
    <reaction evidence="1">
        <text>(7R,8S)-7,8-diammoniononanoate + CO2 + ATP = (4R,5S)-dethiobiotin + ADP + phosphate + 3 H(+)</text>
        <dbReference type="Rhea" id="RHEA:15805"/>
        <dbReference type="ChEBI" id="CHEBI:15378"/>
        <dbReference type="ChEBI" id="CHEBI:16526"/>
        <dbReference type="ChEBI" id="CHEBI:30616"/>
        <dbReference type="ChEBI" id="CHEBI:43474"/>
        <dbReference type="ChEBI" id="CHEBI:149469"/>
        <dbReference type="ChEBI" id="CHEBI:149473"/>
        <dbReference type="ChEBI" id="CHEBI:456216"/>
        <dbReference type="EC" id="6.3.3.3"/>
    </reaction>
</comment>
<comment type="subunit">
    <text evidence="1">Homodimer.</text>
</comment>
<dbReference type="Pfam" id="PF13500">
    <property type="entry name" value="AAA_26"/>
    <property type="match status" value="1"/>
</dbReference>
<dbReference type="HAMAP" id="MF_00336">
    <property type="entry name" value="BioD"/>
    <property type="match status" value="1"/>
</dbReference>
<gene>
    <name evidence="1 2" type="primary">bioD</name>
    <name evidence="2" type="ORF">ACFFGN_32545</name>
</gene>
<dbReference type="InterPro" id="IPR004472">
    <property type="entry name" value="DTB_synth_BioD"/>
</dbReference>
<feature type="binding site" evidence="1">
    <location>
        <position position="16"/>
    </location>
    <ligand>
        <name>Mg(2+)</name>
        <dbReference type="ChEBI" id="CHEBI:18420"/>
    </ligand>
</feature>
<dbReference type="PANTHER" id="PTHR43210:SF5">
    <property type="entry name" value="DETHIOBIOTIN SYNTHETASE"/>
    <property type="match status" value="1"/>
</dbReference>
<protein>
    <recommendedName>
        <fullName evidence="1">ATP-dependent dethiobiotin synthetase BioD</fullName>
        <ecNumber evidence="1">6.3.3.3</ecNumber>
    </recommendedName>
    <alternativeName>
        <fullName evidence="1">DTB synthetase</fullName>
        <shortName evidence="1">DTBS</shortName>
    </alternativeName>
    <alternativeName>
        <fullName evidence="1">Dethiobiotin synthase</fullName>
    </alternativeName>
</protein>
<dbReference type="EC" id="6.3.3.3" evidence="1"/>
<keyword evidence="1 2" id="KW-0436">Ligase</keyword>
<keyword evidence="1" id="KW-0547">Nucleotide-binding</keyword>
<comment type="caution">
    <text evidence="2">The sequence shown here is derived from an EMBL/GenBank/DDBJ whole genome shotgun (WGS) entry which is preliminary data.</text>
</comment>
<dbReference type="PANTHER" id="PTHR43210">
    <property type="entry name" value="DETHIOBIOTIN SYNTHETASE"/>
    <property type="match status" value="1"/>
</dbReference>
<comment type="cofactor">
    <cofactor evidence="1">
        <name>Mg(2+)</name>
        <dbReference type="ChEBI" id="CHEBI:18420"/>
    </cofactor>
</comment>
<keyword evidence="1" id="KW-0067">ATP-binding</keyword>
<dbReference type="EMBL" id="JBHLTC010000040">
    <property type="protein sequence ID" value="MFC0628840.1"/>
    <property type="molecule type" value="Genomic_DNA"/>
</dbReference>
<dbReference type="InterPro" id="IPR027417">
    <property type="entry name" value="P-loop_NTPase"/>
</dbReference>
<comment type="similarity">
    <text evidence="1">Belongs to the dethiobiotin synthetase family.</text>
</comment>
<dbReference type="Proteomes" id="UP001589890">
    <property type="component" value="Unassembled WGS sequence"/>
</dbReference>